<dbReference type="EMBL" id="JH000645">
    <property type="protein sequence ID" value="EGW07205.1"/>
    <property type="molecule type" value="Genomic_DNA"/>
</dbReference>
<sequence length="54" mass="5833">MEERVHDFTGRELELPICGPTVLLSARSPLYPCSPVTQGSGCPIQNGMLCPCID</sequence>
<name>G3HRX7_CRIGR</name>
<organism evidence="1 2">
    <name type="scientific">Cricetulus griseus</name>
    <name type="common">Chinese hamster</name>
    <name type="synonym">Cricetulus barabensis griseus</name>
    <dbReference type="NCBI Taxonomy" id="10029"/>
    <lineage>
        <taxon>Eukaryota</taxon>
        <taxon>Metazoa</taxon>
        <taxon>Chordata</taxon>
        <taxon>Craniata</taxon>
        <taxon>Vertebrata</taxon>
        <taxon>Euteleostomi</taxon>
        <taxon>Mammalia</taxon>
        <taxon>Eutheria</taxon>
        <taxon>Euarchontoglires</taxon>
        <taxon>Glires</taxon>
        <taxon>Rodentia</taxon>
        <taxon>Myomorpha</taxon>
        <taxon>Muroidea</taxon>
        <taxon>Cricetidae</taxon>
        <taxon>Cricetinae</taxon>
        <taxon>Cricetulus</taxon>
    </lineage>
</organism>
<dbReference type="Proteomes" id="UP000001075">
    <property type="component" value="Unassembled WGS sequence"/>
</dbReference>
<dbReference type="InParanoid" id="G3HRX7"/>
<accession>G3HRX7</accession>
<evidence type="ECO:0000313" key="2">
    <source>
        <dbReference type="Proteomes" id="UP000001075"/>
    </source>
</evidence>
<gene>
    <name evidence="1" type="ORF">I79_013602</name>
</gene>
<proteinExistence type="predicted"/>
<protein>
    <submittedName>
        <fullName evidence="1">Uncharacterized protein</fullName>
    </submittedName>
</protein>
<evidence type="ECO:0000313" key="1">
    <source>
        <dbReference type="EMBL" id="EGW07205.1"/>
    </source>
</evidence>
<reference evidence="2" key="1">
    <citation type="journal article" date="2011" name="Nat. Biotechnol.">
        <title>The genomic sequence of the Chinese hamster ovary (CHO)-K1 cell line.</title>
        <authorList>
            <person name="Xu X."/>
            <person name="Nagarajan H."/>
            <person name="Lewis N.E."/>
            <person name="Pan S."/>
            <person name="Cai Z."/>
            <person name="Liu X."/>
            <person name="Chen W."/>
            <person name="Xie M."/>
            <person name="Wang W."/>
            <person name="Hammond S."/>
            <person name="Andersen M.R."/>
            <person name="Neff N."/>
            <person name="Passarelli B."/>
            <person name="Koh W."/>
            <person name="Fan H.C."/>
            <person name="Wang J."/>
            <person name="Gui Y."/>
            <person name="Lee K.H."/>
            <person name="Betenbaugh M.J."/>
            <person name="Quake S.R."/>
            <person name="Famili I."/>
            <person name="Palsson B.O."/>
            <person name="Wang J."/>
        </authorList>
    </citation>
    <scope>NUCLEOTIDE SEQUENCE [LARGE SCALE GENOMIC DNA]</scope>
    <source>
        <strain evidence="2">CHO K1 cell line</strain>
    </source>
</reference>
<dbReference type="AlphaFoldDB" id="G3HRX7"/>